<comment type="similarity">
    <text evidence="9 11">Belongs to the TonB-dependent receptor family.</text>
</comment>
<keyword evidence="15" id="KW-0675">Receptor</keyword>
<dbReference type="Gene3D" id="2.170.130.10">
    <property type="entry name" value="TonB-dependent receptor, plug domain"/>
    <property type="match status" value="1"/>
</dbReference>
<dbReference type="Pfam" id="PF00593">
    <property type="entry name" value="TonB_dep_Rec_b-barrel"/>
    <property type="match status" value="1"/>
</dbReference>
<dbReference type="InterPro" id="IPR000531">
    <property type="entry name" value="Beta-barrel_TonB"/>
</dbReference>
<evidence type="ECO:0000256" key="2">
    <source>
        <dbReference type="ARBA" id="ARBA00022448"/>
    </source>
</evidence>
<dbReference type="Proteomes" id="UP000254508">
    <property type="component" value="Chromosome"/>
</dbReference>
<dbReference type="AlphaFoldDB" id="A0A345YAS5"/>
<comment type="subcellular location">
    <subcellularLocation>
        <location evidence="1 9">Cell outer membrane</location>
        <topology evidence="1 9">Multi-pass membrane protein</topology>
    </subcellularLocation>
</comment>
<organism evidence="15 16">
    <name type="scientific">Erythrobacter aureus</name>
    <dbReference type="NCBI Taxonomy" id="2182384"/>
    <lineage>
        <taxon>Bacteria</taxon>
        <taxon>Pseudomonadati</taxon>
        <taxon>Pseudomonadota</taxon>
        <taxon>Alphaproteobacteria</taxon>
        <taxon>Sphingomonadales</taxon>
        <taxon>Erythrobacteraceae</taxon>
        <taxon>Erythrobacter/Porphyrobacter group</taxon>
        <taxon>Erythrobacter</taxon>
    </lineage>
</organism>
<name>A0A345YAS5_9SPHN</name>
<dbReference type="InterPro" id="IPR039426">
    <property type="entry name" value="TonB-dep_rcpt-like"/>
</dbReference>
<evidence type="ECO:0000313" key="15">
    <source>
        <dbReference type="EMBL" id="AXK41027.1"/>
    </source>
</evidence>
<keyword evidence="3 9" id="KW-1134">Transmembrane beta strand</keyword>
<feature type="short sequence motif" description="TonB C-terminal box" evidence="10">
    <location>
        <begin position="1013"/>
        <end position="1030"/>
    </location>
</feature>
<proteinExistence type="inferred from homology"/>
<reference evidence="16" key="1">
    <citation type="submission" date="2018-07" db="EMBL/GenBank/DDBJ databases">
        <title>Genome sequence of Erythrobacter strain YH-07, an antagonistic bacterium isolated from Yellow Sea.</title>
        <authorList>
            <person name="Tang T."/>
            <person name="Liu Q."/>
            <person name="Sun X."/>
        </authorList>
    </citation>
    <scope>NUCLEOTIDE SEQUENCE [LARGE SCALE GENOMIC DNA]</scope>
    <source>
        <strain evidence="16">YH-07</strain>
    </source>
</reference>
<gene>
    <name evidence="15" type="ORF">DVR09_00610</name>
</gene>
<evidence type="ECO:0000256" key="9">
    <source>
        <dbReference type="PROSITE-ProRule" id="PRU01360"/>
    </source>
</evidence>
<dbReference type="PROSITE" id="PS52016">
    <property type="entry name" value="TONB_DEPENDENT_REC_3"/>
    <property type="match status" value="1"/>
</dbReference>
<keyword evidence="16" id="KW-1185">Reference proteome</keyword>
<dbReference type="InterPro" id="IPR010917">
    <property type="entry name" value="TonB_rcpt_CS"/>
</dbReference>
<dbReference type="EMBL" id="CP031357">
    <property type="protein sequence ID" value="AXK41027.1"/>
    <property type="molecule type" value="Genomic_DNA"/>
</dbReference>
<sequence length="1030" mass="111990">MSSNTRNVKRPVRAGLLAGAATLAVIGQSAAAQTQKPDTEPEEEEIDVLPTTEQDENAGATIVVTGSRIARDEFDQTAPVSVIDSTVIESSGQNALSDILQRNPAIAVGTGLQNTGDSVDVGAGFISMRGLGVDRSLTLVNGKRRVPGDVTSSTADVNAIPNALVERVEILTGGTSAIYGADAVVGVTNIILKEDFDGLQLSGRMRIPEQLGGGGGYDFDIVGGGNFGGGRGNAVFALTYTKTDRLDGQDRDFSRGLRVSQFRTNRLDTGLNDGIPDRIVVRDVVTATYPATGGFYFFNPNVPFDRTIVNSDQSRLFNSGDPLRFNRFTADENGLRPIQNDSAQCYAVGCFADVRAQGGDGFRFENFTTLISDFERFTSFGRATYDITPAVQFYGQFDASKIKAHGGAQAPFLPFRDFAIRLTRDNPLLHPSVTAFMDDPNSVIPLTQAQIDDPANNPRLAPITSIGVNRTLEDLGRRTSYATRQVVSAIGGFEGTLFDGWDFDAFYQYGQTKVSARVTNTVYAERLLQAFDVISDPVTGAPVCRDLNARAAGCQPLRALGPENQITDPTFRQWLFAEPVETSKIEQQLAGATVTGSLFDLPAGPVGLAAGVEYRKEKVQFRDDIRRQSLLLQTFSPPEDGDFAVAEVFAETVVPILEGKPFFEKLQIEGAVRYSDYNLPLGSTWTWKAGGVWSPIPDIRFRVSRSRSVRAPTLTDLFSPGDIGAVSPVDPCNASRIGDTPQRAANCAALGIPVGYEDPQIITKRQRTGGNPNLAPETANSLTIGAVLEPRFIPNLSIAVDYWQIDLEGAISTLPLQDLVNACVDAETIDNPFCRLTERFPAGHPNEFQISLVENTFVNFGKREASGVDFNVRYFNDLENIIGGLPGDFVINVNGTYLHKNNSQPDPDDPDTVFIFAGESALPHWRFNASFSYNLDKLHVNWFTNFRSASRTDNQQAGPESYPEGFDSIPSRIYNDLYVSLDVTEVFQISAGINNVFDVSPPDHPFVWGGGGGRFDSNGRTFLIGARMRF</sequence>
<dbReference type="Pfam" id="PF07715">
    <property type="entry name" value="Plug"/>
    <property type="match status" value="1"/>
</dbReference>
<accession>A0A345YAS5</accession>
<dbReference type="InterPro" id="IPR037066">
    <property type="entry name" value="Plug_dom_sf"/>
</dbReference>
<keyword evidence="2 9" id="KW-0813">Transport</keyword>
<evidence type="ECO:0000313" key="16">
    <source>
        <dbReference type="Proteomes" id="UP000254508"/>
    </source>
</evidence>
<evidence type="ECO:0000256" key="3">
    <source>
        <dbReference type="ARBA" id="ARBA00022452"/>
    </source>
</evidence>
<dbReference type="SUPFAM" id="SSF56935">
    <property type="entry name" value="Porins"/>
    <property type="match status" value="1"/>
</dbReference>
<dbReference type="RefSeq" id="WP_115415220.1">
    <property type="nucleotide sequence ID" value="NZ_CP031357.1"/>
</dbReference>
<dbReference type="OrthoDB" id="7394476at2"/>
<feature type="domain" description="TonB-dependent receptor-like beta-barrel" evidence="13">
    <location>
        <begin position="467"/>
        <end position="996"/>
    </location>
</feature>
<protein>
    <submittedName>
        <fullName evidence="15">TonB-dependent receptor</fullName>
    </submittedName>
</protein>
<evidence type="ECO:0000256" key="4">
    <source>
        <dbReference type="ARBA" id="ARBA00022692"/>
    </source>
</evidence>
<dbReference type="GO" id="GO:0009279">
    <property type="term" value="C:cell outer membrane"/>
    <property type="evidence" value="ECO:0007669"/>
    <property type="project" value="UniProtKB-SubCell"/>
</dbReference>
<keyword evidence="4 9" id="KW-0812">Transmembrane</keyword>
<evidence type="ECO:0000256" key="12">
    <source>
        <dbReference type="SAM" id="SignalP"/>
    </source>
</evidence>
<feature type="signal peptide" evidence="12">
    <location>
        <begin position="1"/>
        <end position="31"/>
    </location>
</feature>
<keyword evidence="5 12" id="KW-0732">Signal</keyword>
<dbReference type="PANTHER" id="PTHR47234:SF2">
    <property type="entry name" value="TONB-DEPENDENT RECEPTOR"/>
    <property type="match status" value="1"/>
</dbReference>
<evidence type="ECO:0000256" key="1">
    <source>
        <dbReference type="ARBA" id="ARBA00004571"/>
    </source>
</evidence>
<dbReference type="PROSITE" id="PS01156">
    <property type="entry name" value="TONB_DEPENDENT_REC_2"/>
    <property type="match status" value="1"/>
</dbReference>
<keyword evidence="8 9" id="KW-0998">Cell outer membrane</keyword>
<evidence type="ECO:0000256" key="6">
    <source>
        <dbReference type="ARBA" id="ARBA00023077"/>
    </source>
</evidence>
<feature type="chain" id="PRO_5016840124" evidence="12">
    <location>
        <begin position="32"/>
        <end position="1030"/>
    </location>
</feature>
<evidence type="ECO:0000256" key="11">
    <source>
        <dbReference type="RuleBase" id="RU003357"/>
    </source>
</evidence>
<dbReference type="PANTHER" id="PTHR47234">
    <property type="match status" value="1"/>
</dbReference>
<feature type="domain" description="TonB-dependent receptor plug" evidence="14">
    <location>
        <begin position="74"/>
        <end position="187"/>
    </location>
</feature>
<evidence type="ECO:0000259" key="14">
    <source>
        <dbReference type="Pfam" id="PF07715"/>
    </source>
</evidence>
<evidence type="ECO:0000256" key="7">
    <source>
        <dbReference type="ARBA" id="ARBA00023136"/>
    </source>
</evidence>
<dbReference type="InterPro" id="IPR036942">
    <property type="entry name" value="Beta-barrel_TonB_sf"/>
</dbReference>
<dbReference type="KEGG" id="err:DVR09_00610"/>
<evidence type="ECO:0000259" key="13">
    <source>
        <dbReference type="Pfam" id="PF00593"/>
    </source>
</evidence>
<evidence type="ECO:0000256" key="5">
    <source>
        <dbReference type="ARBA" id="ARBA00022729"/>
    </source>
</evidence>
<evidence type="ECO:0000256" key="10">
    <source>
        <dbReference type="PROSITE-ProRule" id="PRU10144"/>
    </source>
</evidence>
<dbReference type="Gene3D" id="2.40.170.20">
    <property type="entry name" value="TonB-dependent receptor, beta-barrel domain"/>
    <property type="match status" value="1"/>
</dbReference>
<keyword evidence="6 11" id="KW-0798">TonB box</keyword>
<keyword evidence="7 9" id="KW-0472">Membrane</keyword>
<evidence type="ECO:0000256" key="8">
    <source>
        <dbReference type="ARBA" id="ARBA00023237"/>
    </source>
</evidence>
<dbReference type="InterPro" id="IPR012910">
    <property type="entry name" value="Plug_dom"/>
</dbReference>